<name>A0A392RFF2_9FABA</name>
<dbReference type="AlphaFoldDB" id="A0A392RFF2"/>
<dbReference type="Proteomes" id="UP000265520">
    <property type="component" value="Unassembled WGS sequence"/>
</dbReference>
<proteinExistence type="predicted"/>
<evidence type="ECO:0000313" key="2">
    <source>
        <dbReference type="EMBL" id="MCI34947.1"/>
    </source>
</evidence>
<evidence type="ECO:0000313" key="3">
    <source>
        <dbReference type="Proteomes" id="UP000265520"/>
    </source>
</evidence>
<sequence length="44" mass="4714">MVENHQGELNPRPQPSGRAPQPTEGFHSNPSPARWPSGQTAAPP</sequence>
<dbReference type="EMBL" id="LXQA010218599">
    <property type="protein sequence ID" value="MCI34947.1"/>
    <property type="molecule type" value="Genomic_DNA"/>
</dbReference>
<keyword evidence="3" id="KW-1185">Reference proteome</keyword>
<accession>A0A392RFF2</accession>
<reference evidence="2 3" key="1">
    <citation type="journal article" date="2018" name="Front. Plant Sci.">
        <title>Red Clover (Trifolium pratense) and Zigzag Clover (T. medium) - A Picture of Genomic Similarities and Differences.</title>
        <authorList>
            <person name="Dluhosova J."/>
            <person name="Istvanek J."/>
            <person name="Nedelnik J."/>
            <person name="Repkova J."/>
        </authorList>
    </citation>
    <scope>NUCLEOTIDE SEQUENCE [LARGE SCALE GENOMIC DNA]</scope>
    <source>
        <strain evidence="3">cv. 10/8</strain>
        <tissue evidence="2">Leaf</tissue>
    </source>
</reference>
<feature type="region of interest" description="Disordered" evidence="1">
    <location>
        <begin position="1"/>
        <end position="44"/>
    </location>
</feature>
<comment type="caution">
    <text evidence="2">The sequence shown here is derived from an EMBL/GenBank/DDBJ whole genome shotgun (WGS) entry which is preliminary data.</text>
</comment>
<feature type="compositionally biased region" description="Polar residues" evidence="1">
    <location>
        <begin position="26"/>
        <end position="44"/>
    </location>
</feature>
<protein>
    <submittedName>
        <fullName evidence="2">Uncharacterized protein</fullName>
    </submittedName>
</protein>
<organism evidence="2 3">
    <name type="scientific">Trifolium medium</name>
    <dbReference type="NCBI Taxonomy" id="97028"/>
    <lineage>
        <taxon>Eukaryota</taxon>
        <taxon>Viridiplantae</taxon>
        <taxon>Streptophyta</taxon>
        <taxon>Embryophyta</taxon>
        <taxon>Tracheophyta</taxon>
        <taxon>Spermatophyta</taxon>
        <taxon>Magnoliopsida</taxon>
        <taxon>eudicotyledons</taxon>
        <taxon>Gunneridae</taxon>
        <taxon>Pentapetalae</taxon>
        <taxon>rosids</taxon>
        <taxon>fabids</taxon>
        <taxon>Fabales</taxon>
        <taxon>Fabaceae</taxon>
        <taxon>Papilionoideae</taxon>
        <taxon>50 kb inversion clade</taxon>
        <taxon>NPAAA clade</taxon>
        <taxon>Hologalegina</taxon>
        <taxon>IRL clade</taxon>
        <taxon>Trifolieae</taxon>
        <taxon>Trifolium</taxon>
    </lineage>
</organism>
<evidence type="ECO:0000256" key="1">
    <source>
        <dbReference type="SAM" id="MobiDB-lite"/>
    </source>
</evidence>